<dbReference type="AlphaFoldDB" id="D6E8J9"/>
<reference evidence="2 3" key="1">
    <citation type="submission" date="2010-03" db="EMBL/GenBank/DDBJ databases">
        <title>The genome sequence of Gordonibacter pamelaeae 7-10-1-bT.</title>
        <authorList>
            <consortium name="metaHIT consortium -- http://www.metahit.eu/"/>
            <person name="Pajon A."/>
            <person name="Turner K."/>
            <person name="Parkhill J."/>
            <person name="Timmis K."/>
            <person name="Oxley A."/>
            <person name="Wurdemann D."/>
        </authorList>
    </citation>
    <scope>NUCLEOTIDE SEQUENCE [LARGE SCALE GENOMIC DNA]</scope>
    <source>
        <strain evidence="3">7-10-1-b</strain>
    </source>
</reference>
<dbReference type="Proteomes" id="UP000008805">
    <property type="component" value="Chromosome"/>
</dbReference>
<evidence type="ECO:0000313" key="2">
    <source>
        <dbReference type="EMBL" id="CBL04046.1"/>
    </source>
</evidence>
<organism evidence="2 3">
    <name type="scientific">Gordonibacter pamelaeae 7-10-1-b</name>
    <dbReference type="NCBI Taxonomy" id="657308"/>
    <lineage>
        <taxon>Bacteria</taxon>
        <taxon>Bacillati</taxon>
        <taxon>Actinomycetota</taxon>
        <taxon>Coriobacteriia</taxon>
        <taxon>Eggerthellales</taxon>
        <taxon>Eggerthellaceae</taxon>
        <taxon>Gordonibacter</taxon>
    </lineage>
</organism>
<keyword evidence="3" id="KW-1185">Reference proteome</keyword>
<reference evidence="2 3" key="2">
    <citation type="submission" date="2010-03" db="EMBL/GenBank/DDBJ databases">
        <authorList>
            <person name="Pajon A."/>
        </authorList>
    </citation>
    <scope>NUCLEOTIDE SEQUENCE [LARGE SCALE GENOMIC DNA]</scope>
    <source>
        <strain evidence="3">7-10-1-b</strain>
    </source>
</reference>
<evidence type="ECO:0000256" key="1">
    <source>
        <dbReference type="SAM" id="MobiDB-lite"/>
    </source>
</evidence>
<feature type="region of interest" description="Disordered" evidence="1">
    <location>
        <begin position="1"/>
        <end position="21"/>
    </location>
</feature>
<evidence type="ECO:0000313" key="3">
    <source>
        <dbReference type="Proteomes" id="UP000008805"/>
    </source>
</evidence>
<dbReference type="KEGG" id="gpa:GPA_14510"/>
<gene>
    <name evidence="2" type="ORF">GPA_14510</name>
</gene>
<sequence>MDLSTIKPVPFRPRKPEGSEE</sequence>
<name>D6E8J9_9ACTN</name>
<dbReference type="HOGENOM" id="CLU_3426523_0_0_11"/>
<protein>
    <submittedName>
        <fullName evidence="2">Uncharacterized protein</fullName>
    </submittedName>
</protein>
<accession>D6E8J9</accession>
<proteinExistence type="predicted"/>
<dbReference type="EMBL" id="FP929047">
    <property type="protein sequence ID" value="CBL04046.1"/>
    <property type="molecule type" value="Genomic_DNA"/>
</dbReference>